<dbReference type="Proteomes" id="UP000318242">
    <property type="component" value="Unassembled WGS sequence"/>
</dbReference>
<keyword evidence="1" id="KW-0732">Signal</keyword>
<feature type="domain" description="Phosphatidic acid phosphatase type 2/haloperoxidase" evidence="2">
    <location>
        <begin position="210"/>
        <end position="346"/>
    </location>
</feature>
<dbReference type="Gene3D" id="1.20.144.10">
    <property type="entry name" value="Phosphatidic acid phosphatase type 2/haloperoxidase"/>
    <property type="match status" value="1"/>
</dbReference>
<dbReference type="SUPFAM" id="SSF48317">
    <property type="entry name" value="Acid phosphatase/Vanadium-dependent haloperoxidase"/>
    <property type="match status" value="1"/>
</dbReference>
<keyword evidence="3" id="KW-0378">Hydrolase</keyword>
<gene>
    <name evidence="3" type="ORF">VCO01S_35000</name>
</gene>
<evidence type="ECO:0000256" key="1">
    <source>
        <dbReference type="ARBA" id="ARBA00022729"/>
    </source>
</evidence>
<dbReference type="NCBIfam" id="TIGR02601">
    <property type="entry name" value="autotrns_rpt"/>
    <property type="match status" value="1"/>
</dbReference>
<dbReference type="InterPro" id="IPR036938">
    <property type="entry name" value="PAP2/HPO_sf"/>
</dbReference>
<dbReference type="InterPro" id="IPR000326">
    <property type="entry name" value="PAP2/HPO"/>
</dbReference>
<dbReference type="GO" id="GO:0030288">
    <property type="term" value="C:outer membrane-bounded periplasmic space"/>
    <property type="evidence" value="ECO:0007669"/>
    <property type="project" value="InterPro"/>
</dbReference>
<keyword evidence="3" id="KW-0645">Protease</keyword>
<dbReference type="InterPro" id="IPR001011">
    <property type="entry name" value="Acid_Pase_classA_bac"/>
</dbReference>
<organism evidence="3 4">
    <name type="scientific">Vibrio comitans NBRC 102076</name>
    <dbReference type="NCBI Taxonomy" id="1219078"/>
    <lineage>
        <taxon>Bacteria</taxon>
        <taxon>Pseudomonadati</taxon>
        <taxon>Pseudomonadota</taxon>
        <taxon>Gammaproteobacteria</taxon>
        <taxon>Vibrionales</taxon>
        <taxon>Vibrionaceae</taxon>
        <taxon>Vibrio</taxon>
    </lineage>
</organism>
<dbReference type="GO" id="GO:0008233">
    <property type="term" value="F:peptidase activity"/>
    <property type="evidence" value="ECO:0007669"/>
    <property type="project" value="UniProtKB-KW"/>
</dbReference>
<dbReference type="GO" id="GO:0006508">
    <property type="term" value="P:proteolysis"/>
    <property type="evidence" value="ECO:0007669"/>
    <property type="project" value="UniProtKB-KW"/>
</dbReference>
<dbReference type="InterPro" id="IPR013425">
    <property type="entry name" value="Autotrns_rpt"/>
</dbReference>
<evidence type="ECO:0000313" key="4">
    <source>
        <dbReference type="Proteomes" id="UP000318242"/>
    </source>
</evidence>
<comment type="caution">
    <text evidence="3">The sequence shown here is derived from an EMBL/GenBank/DDBJ whole genome shotgun (WGS) entry which is preliminary data.</text>
</comment>
<evidence type="ECO:0000313" key="3">
    <source>
        <dbReference type="EMBL" id="GEA62307.1"/>
    </source>
</evidence>
<dbReference type="Pfam" id="PF12951">
    <property type="entry name" value="PATR"/>
    <property type="match status" value="1"/>
</dbReference>
<dbReference type="GO" id="GO:0003993">
    <property type="term" value="F:acid phosphatase activity"/>
    <property type="evidence" value="ECO:0007669"/>
    <property type="project" value="InterPro"/>
</dbReference>
<dbReference type="SUPFAM" id="SSF51126">
    <property type="entry name" value="Pectin lyase-like"/>
    <property type="match status" value="1"/>
</dbReference>
<dbReference type="InterPro" id="IPR011050">
    <property type="entry name" value="Pectin_lyase_fold/virulence"/>
</dbReference>
<dbReference type="PRINTS" id="PR00483">
    <property type="entry name" value="BACPHPHTASE"/>
</dbReference>
<dbReference type="AlphaFoldDB" id="A0A4Y3ISV6"/>
<accession>A0A4Y3ISV6</accession>
<keyword evidence="4" id="KW-1185">Reference proteome</keyword>
<sequence>MSLAIASVLAGCNSRSSSDTTIAKPSLPSGVGYELTVPVPGVAYPLPMVENAPNNSNDPYRYDIDHNPLTHILSGMNKIWHAGVDGWQNNANGDGPETFDETILDHDVWAHNIQYVVDVTTNRTLEQAIESYTDDRRSKNYSVIDGFGPLTQAYLDASDAYVDIDVPTVKDILENDNFFAVANDGGDYTGDESKELGSVVKLVRDFRDANASTNPSKYIYSTPRPWRMDSVGQVDYLGTVEHECIQQDGSVEARIYDTYTSDVEVLPGIYCAGRHHGNDPVTEDHGNRRKDGGYPSGHTNAGYLAAMGYAYAMPERFAEFITRGSQMGENRVLTGMHSPVDVIGARIHFQAIVAGALAQDDVYTNAQQAYNHAGVYFGNMAREEGYELFDYAHRHVEDEVGFVDGEYAITVVGDNNRYADHELNKKTYRERMTYGFEQDLSLAGQEAIVPKGAERLLETRLPYLSDEQRRAVLYTTSIDSGYPILDDTNGWGRLDLVMAADGFGSFVKDVDVTMSASAGRFNAKDTWRNDIDGLGKLTKSGTGHLNLIGDNSYTGGTVLKDGTLEASSSSALGQGDVYIVDGLLLVSSIDGLKIGGSFTQQDGSLIVNIDNNEVSVEVAETLYIEEGKLELHIADSISAGQTINLITAKRRSGEFTEVDAGSRNVELSYTEKGVQVTVL</sequence>
<proteinExistence type="predicted"/>
<reference evidence="3 4" key="1">
    <citation type="submission" date="2019-06" db="EMBL/GenBank/DDBJ databases">
        <title>Whole genome shotgun sequence of Vibrio comitans NBRC 102076.</title>
        <authorList>
            <person name="Hosoyama A."/>
            <person name="Uohara A."/>
            <person name="Ohji S."/>
            <person name="Ichikawa N."/>
        </authorList>
    </citation>
    <scope>NUCLEOTIDE SEQUENCE [LARGE SCALE GENOMIC DNA]</scope>
    <source>
        <strain evidence="3 4">NBRC 102076</strain>
    </source>
</reference>
<name>A0A4Y3ISV6_9VIBR</name>
<protein>
    <submittedName>
        <fullName evidence="3">Serine protease</fullName>
    </submittedName>
</protein>
<evidence type="ECO:0000259" key="2">
    <source>
        <dbReference type="Pfam" id="PF01569"/>
    </source>
</evidence>
<dbReference type="Pfam" id="PF01569">
    <property type="entry name" value="PAP2"/>
    <property type="match status" value="1"/>
</dbReference>
<dbReference type="EMBL" id="BJLH01000018">
    <property type="protein sequence ID" value="GEA62307.1"/>
    <property type="molecule type" value="Genomic_DNA"/>
</dbReference>